<evidence type="ECO:0000256" key="2">
    <source>
        <dbReference type="ARBA" id="ARBA00003297"/>
    </source>
</evidence>
<evidence type="ECO:0000256" key="5">
    <source>
        <dbReference type="ARBA" id="ARBA00022630"/>
    </source>
</evidence>
<accession>A0A327YGZ3</accession>
<dbReference type="EMBL" id="QLMH01000006">
    <property type="protein sequence ID" value="RAK19426.1"/>
    <property type="molecule type" value="Genomic_DNA"/>
</dbReference>
<evidence type="ECO:0000256" key="6">
    <source>
        <dbReference type="ARBA" id="ARBA00022643"/>
    </source>
</evidence>
<evidence type="ECO:0000256" key="7">
    <source>
        <dbReference type="ARBA" id="ARBA00022982"/>
    </source>
</evidence>
<keyword evidence="11" id="KW-1185">Reference proteome</keyword>
<comment type="function">
    <text evidence="2 8">Low-potential electron donor to a number of redox enzymes.</text>
</comment>
<evidence type="ECO:0000313" key="10">
    <source>
        <dbReference type="EMBL" id="RAK19426.1"/>
    </source>
</evidence>
<dbReference type="NCBIfam" id="TIGR01753">
    <property type="entry name" value="flav_short"/>
    <property type="match status" value="1"/>
</dbReference>
<evidence type="ECO:0000256" key="1">
    <source>
        <dbReference type="ARBA" id="ARBA00001917"/>
    </source>
</evidence>
<organism evidence="10 11">
    <name type="scientific">Paranoxybacillus vitaminiphilus</name>
    <dbReference type="NCBI Taxonomy" id="581036"/>
    <lineage>
        <taxon>Bacteria</taxon>
        <taxon>Bacillati</taxon>
        <taxon>Bacillota</taxon>
        <taxon>Bacilli</taxon>
        <taxon>Bacillales</taxon>
        <taxon>Anoxybacillaceae</taxon>
        <taxon>Paranoxybacillus</taxon>
    </lineage>
</organism>
<dbReference type="InterPro" id="IPR010087">
    <property type="entry name" value="Flav_short"/>
</dbReference>
<dbReference type="PROSITE" id="PS50902">
    <property type="entry name" value="FLAVODOXIN_LIKE"/>
    <property type="match status" value="1"/>
</dbReference>
<feature type="domain" description="Flavodoxin-like" evidence="9">
    <location>
        <begin position="4"/>
        <end position="143"/>
    </location>
</feature>
<protein>
    <recommendedName>
        <fullName evidence="8">Flavodoxin</fullName>
    </recommendedName>
</protein>
<dbReference type="PANTHER" id="PTHR42809:SF1">
    <property type="entry name" value="FLAVODOXIN 1"/>
    <property type="match status" value="1"/>
</dbReference>
<dbReference type="InterPro" id="IPR029039">
    <property type="entry name" value="Flavoprotein-like_sf"/>
</dbReference>
<keyword evidence="5 8" id="KW-0285">Flavoprotein</keyword>
<gene>
    <name evidence="10" type="ORF">B0I26_10646</name>
</gene>
<dbReference type="NCBIfam" id="NF005246">
    <property type="entry name" value="PRK06756.1"/>
    <property type="match status" value="1"/>
</dbReference>
<evidence type="ECO:0000256" key="8">
    <source>
        <dbReference type="RuleBase" id="RU367037"/>
    </source>
</evidence>
<keyword evidence="7 8" id="KW-0249">Electron transport</keyword>
<evidence type="ECO:0000259" key="9">
    <source>
        <dbReference type="PROSITE" id="PS50902"/>
    </source>
</evidence>
<dbReference type="OrthoDB" id="9790745at2"/>
<dbReference type="GO" id="GO:0009055">
    <property type="term" value="F:electron transfer activity"/>
    <property type="evidence" value="ECO:0007669"/>
    <property type="project" value="UniProtKB-UniRule"/>
</dbReference>
<dbReference type="RefSeq" id="WP_111645086.1">
    <property type="nucleotide sequence ID" value="NZ_QLMH01000006.1"/>
</dbReference>
<dbReference type="SUPFAM" id="SSF52218">
    <property type="entry name" value="Flavoproteins"/>
    <property type="match status" value="1"/>
</dbReference>
<dbReference type="InterPro" id="IPR050619">
    <property type="entry name" value="Flavodoxin"/>
</dbReference>
<dbReference type="AlphaFoldDB" id="A0A327YGZ3"/>
<dbReference type="Gene3D" id="3.40.50.360">
    <property type="match status" value="1"/>
</dbReference>
<keyword evidence="6 8" id="KW-0288">FMN</keyword>
<dbReference type="InterPro" id="IPR008254">
    <property type="entry name" value="Flavodoxin/NO_synth"/>
</dbReference>
<dbReference type="PANTHER" id="PTHR42809">
    <property type="entry name" value="FLAVODOXIN 2"/>
    <property type="match status" value="1"/>
</dbReference>
<dbReference type="NCBIfam" id="NF005216">
    <property type="entry name" value="PRK06703.1"/>
    <property type="match status" value="1"/>
</dbReference>
<comment type="similarity">
    <text evidence="3 8">Belongs to the flavodoxin family.</text>
</comment>
<dbReference type="Pfam" id="PF00258">
    <property type="entry name" value="Flavodoxin_1"/>
    <property type="match status" value="1"/>
</dbReference>
<keyword evidence="4 8" id="KW-0813">Transport</keyword>
<dbReference type="Proteomes" id="UP000248555">
    <property type="component" value="Unassembled WGS sequence"/>
</dbReference>
<comment type="cofactor">
    <cofactor evidence="1 8">
        <name>FMN</name>
        <dbReference type="ChEBI" id="CHEBI:58210"/>
    </cofactor>
</comment>
<evidence type="ECO:0000256" key="3">
    <source>
        <dbReference type="ARBA" id="ARBA00005267"/>
    </source>
</evidence>
<comment type="caution">
    <text evidence="10">The sequence shown here is derived from an EMBL/GenBank/DDBJ whole genome shotgun (WGS) entry which is preliminary data.</text>
</comment>
<dbReference type="GO" id="GO:0010181">
    <property type="term" value="F:FMN binding"/>
    <property type="evidence" value="ECO:0007669"/>
    <property type="project" value="UniProtKB-UniRule"/>
</dbReference>
<name>A0A327YGZ3_9BACL</name>
<sequence length="152" mass="16821">MAKLMMVYTSMTGNTEEIANAIAEGIQEEGIDLEVKEVLDADAKELEEYDGILLGAYTWGDGELPDDFLDFYDDMDELDLSGKKAAVFGSCDSNYEKYGAAVDILIDKLKELGADVILEGLKIELAPTNEEREKCKNFGKQFVQGVLETKKC</sequence>
<dbReference type="GO" id="GO:0016651">
    <property type="term" value="F:oxidoreductase activity, acting on NAD(P)H"/>
    <property type="evidence" value="ECO:0007669"/>
    <property type="project" value="UniProtKB-ARBA"/>
</dbReference>
<reference evidence="10 11" key="1">
    <citation type="submission" date="2018-06" db="EMBL/GenBank/DDBJ databases">
        <title>Genomic Encyclopedia of Type Strains, Phase III (KMG-III): the genomes of soil and plant-associated and newly described type strains.</title>
        <authorList>
            <person name="Whitman W."/>
        </authorList>
    </citation>
    <scope>NUCLEOTIDE SEQUENCE [LARGE SCALE GENOMIC DNA]</scope>
    <source>
        <strain evidence="10 11">CGMCC 1.8979</strain>
    </source>
</reference>
<proteinExistence type="inferred from homology"/>
<evidence type="ECO:0000313" key="11">
    <source>
        <dbReference type="Proteomes" id="UP000248555"/>
    </source>
</evidence>
<evidence type="ECO:0000256" key="4">
    <source>
        <dbReference type="ARBA" id="ARBA00022448"/>
    </source>
</evidence>